<protein>
    <recommendedName>
        <fullName evidence="4">TMhelix containing protein</fullName>
    </recommendedName>
</protein>
<dbReference type="Proteomes" id="UP000664495">
    <property type="component" value="Unassembled WGS sequence"/>
</dbReference>
<name>A0ABS3HBG1_9ENTE</name>
<proteinExistence type="predicted"/>
<reference evidence="2 3" key="1">
    <citation type="submission" date="2021-03" db="EMBL/GenBank/DDBJ databases">
        <title>Enterococcal diversity collection.</title>
        <authorList>
            <person name="Gilmore M.S."/>
            <person name="Schwartzman J."/>
            <person name="Van Tyne D."/>
            <person name="Martin M."/>
            <person name="Earl A.M."/>
            <person name="Manson A.L."/>
            <person name="Straub T."/>
            <person name="Salamzade R."/>
            <person name="Saavedra J."/>
            <person name="Lebreton F."/>
            <person name="Prichula J."/>
            <person name="Schaufler K."/>
            <person name="Gaca A."/>
            <person name="Sgardioli B."/>
            <person name="Wagenaar J."/>
            <person name="Strong T."/>
        </authorList>
    </citation>
    <scope>NUCLEOTIDE SEQUENCE [LARGE SCALE GENOMIC DNA]</scope>
    <source>
        <strain evidence="2 3">MJM16</strain>
    </source>
</reference>
<sequence>MKRINFQATLLSMVAIPAFTLINVWFAYAYICLFLLSIGWEGKRRTLRGDE</sequence>
<keyword evidence="1" id="KW-0472">Membrane</keyword>
<accession>A0ABS3HBG1</accession>
<keyword evidence="1" id="KW-0812">Transmembrane</keyword>
<evidence type="ECO:0000313" key="2">
    <source>
        <dbReference type="EMBL" id="MBO0450785.1"/>
    </source>
</evidence>
<gene>
    <name evidence="2" type="ORF">JZO85_00795</name>
</gene>
<evidence type="ECO:0008006" key="4">
    <source>
        <dbReference type="Google" id="ProtNLM"/>
    </source>
</evidence>
<dbReference type="EMBL" id="JAFLVR010000001">
    <property type="protein sequence ID" value="MBO0450785.1"/>
    <property type="molecule type" value="Genomic_DNA"/>
</dbReference>
<keyword evidence="1" id="KW-1133">Transmembrane helix</keyword>
<organism evidence="2 3">
    <name type="scientific">Candidatus Enterococcus murrayae</name>
    <dbReference type="NCBI Taxonomy" id="2815321"/>
    <lineage>
        <taxon>Bacteria</taxon>
        <taxon>Bacillati</taxon>
        <taxon>Bacillota</taxon>
        <taxon>Bacilli</taxon>
        <taxon>Lactobacillales</taxon>
        <taxon>Enterococcaceae</taxon>
        <taxon>Enterococcus</taxon>
    </lineage>
</organism>
<evidence type="ECO:0000313" key="3">
    <source>
        <dbReference type="Proteomes" id="UP000664495"/>
    </source>
</evidence>
<keyword evidence="3" id="KW-1185">Reference proteome</keyword>
<comment type="caution">
    <text evidence="2">The sequence shown here is derived from an EMBL/GenBank/DDBJ whole genome shotgun (WGS) entry which is preliminary data.</text>
</comment>
<dbReference type="RefSeq" id="WP_207106597.1">
    <property type="nucleotide sequence ID" value="NZ_JAFLVR010000001.1"/>
</dbReference>
<evidence type="ECO:0000256" key="1">
    <source>
        <dbReference type="SAM" id="Phobius"/>
    </source>
</evidence>
<feature type="transmembrane region" description="Helical" evidence="1">
    <location>
        <begin position="12"/>
        <end position="38"/>
    </location>
</feature>